<dbReference type="GO" id="GO:0004386">
    <property type="term" value="F:helicase activity"/>
    <property type="evidence" value="ECO:0007669"/>
    <property type="project" value="InterPro"/>
</dbReference>
<dbReference type="InterPro" id="IPR027417">
    <property type="entry name" value="P-loop_NTPase"/>
</dbReference>
<dbReference type="PANTHER" id="PTHR10887:SF341">
    <property type="entry name" value="NFX1-TYPE ZINC FINGER-CONTAINING PROTEIN 1"/>
    <property type="match status" value="1"/>
</dbReference>
<feature type="region of interest" description="Disordered" evidence="2">
    <location>
        <begin position="599"/>
        <end position="619"/>
    </location>
</feature>
<dbReference type="GO" id="GO:0031048">
    <property type="term" value="P:regulatory ncRNA-mediated heterochromatin formation"/>
    <property type="evidence" value="ECO:0007669"/>
    <property type="project" value="TreeGrafter"/>
</dbReference>
<dbReference type="GO" id="GO:0031380">
    <property type="term" value="C:nuclear RNA-directed RNA polymerase complex"/>
    <property type="evidence" value="ECO:0007669"/>
    <property type="project" value="TreeGrafter"/>
</dbReference>
<keyword evidence="1" id="KW-0547">Nucleotide-binding</keyword>
<dbReference type="FunFam" id="3.40.50.300:FF:002468">
    <property type="entry name" value="Suppressor of ascus dominance 3"/>
    <property type="match status" value="1"/>
</dbReference>
<dbReference type="CDD" id="cd18808">
    <property type="entry name" value="SF1_C_Upf1"/>
    <property type="match status" value="1"/>
</dbReference>
<keyword evidence="6" id="KW-1185">Reference proteome</keyword>
<keyword evidence="1" id="KW-0347">Helicase</keyword>
<evidence type="ECO:0000259" key="3">
    <source>
        <dbReference type="Pfam" id="PF13086"/>
    </source>
</evidence>
<evidence type="ECO:0000256" key="2">
    <source>
        <dbReference type="SAM" id="MobiDB-lite"/>
    </source>
</evidence>
<keyword evidence="1" id="KW-0378">Hydrolase</keyword>
<gene>
    <name evidence="5" type="ORF">CDV56_106786</name>
</gene>
<reference evidence="5" key="1">
    <citation type="submission" date="2018-08" db="EMBL/GenBank/DDBJ databases">
        <title>Draft genome sequence of azole-resistant Aspergillus thermomutatus (Neosartorya pseudofischeri) strain HMR AF 39, isolated from a human nasal aspirate.</title>
        <authorList>
            <person name="Parent-Michaud M."/>
            <person name="Dufresne P.J."/>
            <person name="Fournier E."/>
            <person name="Martineau C."/>
            <person name="Moreira S."/>
            <person name="Perkins V."/>
            <person name="De Repentigny L."/>
            <person name="Dufresne S.F."/>
        </authorList>
    </citation>
    <scope>NUCLEOTIDE SEQUENCE [LARGE SCALE GENOMIC DNA]</scope>
    <source>
        <strain evidence="5">HMR AF 39</strain>
    </source>
</reference>
<dbReference type="STRING" id="41047.A0A397HDW0"/>
<dbReference type="OrthoDB" id="409395at2759"/>
<dbReference type="Pfam" id="PF13087">
    <property type="entry name" value="AAA_12"/>
    <property type="match status" value="1"/>
</dbReference>
<feature type="compositionally biased region" description="Basic residues" evidence="2">
    <location>
        <begin position="604"/>
        <end position="613"/>
    </location>
</feature>
<evidence type="ECO:0008006" key="7">
    <source>
        <dbReference type="Google" id="ProtNLM"/>
    </source>
</evidence>
<name>A0A397HDW0_ASPTH</name>
<protein>
    <recommendedName>
        <fullName evidence="7">DNA2/NAM7 helicase-like C-terminal domain-containing protein</fullName>
    </recommendedName>
</protein>
<keyword evidence="1" id="KW-0067">ATP-binding</keyword>
<dbReference type="Pfam" id="PF13086">
    <property type="entry name" value="AAA_11"/>
    <property type="match status" value="1"/>
</dbReference>
<dbReference type="Gene3D" id="3.40.50.300">
    <property type="entry name" value="P-loop containing nucleotide triphosphate hydrolases"/>
    <property type="match status" value="2"/>
</dbReference>
<dbReference type="SUPFAM" id="SSF52540">
    <property type="entry name" value="P-loop containing nucleoside triphosphate hydrolases"/>
    <property type="match status" value="1"/>
</dbReference>
<comment type="caution">
    <text evidence="5">The sequence shown here is derived from an EMBL/GenBank/DDBJ whole genome shotgun (WGS) entry which is preliminary data.</text>
</comment>
<sequence length="635" mass="71740">MQPHDPPIIVSSQTNHALDQLLRHISVFEKNYIRLGGRSNDPEIKKRTLFSIRQEESPVTVQGGMYGPSMRKYKTLVTTVVELLDAFSQDNDGTPLSSKLFAKHGLLTAEQYDSLAKGAKDWIRPGAEEDADPLIAWLGDQVVKFQVTYTKENFGFDEDEVDLEYEQLKELEAEQGIDEDDYENLRGQFIFLREAMRGLVPSSLPETACLDYLRHSDMWKVPVKARGAVYDALRSQLKTMLLEQFRKLAAAYTRNCEDLRIAKWERDYLILRNAKIIGMTATGLSKYRALVSSVKPKTILIEEAAEAIEAPIAVACLDSVQHMILVGDHQQLKGHCAVQDLEGEPFHLDVSMFERLVKNGIGYITLRRQRRMVPEIRRLLEPIYGELQDHQSVLRRPKVPGMGDLRSFFFSHSWPESSDSLASKYNVMEAEMIVGFFVYLVLNGVSVDNITVLTFYNGQRKKLLKLMRNHSYLQGQYVKVVTVDSYQGEENDIIILSLNLPTGKKRMAGAANHARSHWIVGISVPSNVIELEPANVKGSSIDRRQRVSAEEELKKKAIRGYQEFAQWGAKQQDILLLRKANPRSLAAMQRGTQNVILTNDSSPTRHKKGKKRVSAVSAKEGGISRAVPVGKLLED</sequence>
<feature type="domain" description="DNA2/NAM7 helicase-like C-terminal" evidence="4">
    <location>
        <begin position="348"/>
        <end position="498"/>
    </location>
</feature>
<dbReference type="InterPro" id="IPR041677">
    <property type="entry name" value="DNA2/NAM7_AAA_11"/>
</dbReference>
<evidence type="ECO:0000313" key="6">
    <source>
        <dbReference type="Proteomes" id="UP000215305"/>
    </source>
</evidence>
<dbReference type="VEuPathDB" id="FungiDB:CDV56_106786"/>
<dbReference type="EMBL" id="NKHU02000045">
    <property type="protein sequence ID" value="RHZ61331.1"/>
    <property type="molecule type" value="Genomic_DNA"/>
</dbReference>
<dbReference type="PANTHER" id="PTHR10887">
    <property type="entry name" value="DNA2/NAM7 HELICASE FAMILY"/>
    <property type="match status" value="1"/>
</dbReference>
<dbReference type="InterPro" id="IPR047187">
    <property type="entry name" value="SF1_C_Upf1"/>
</dbReference>
<dbReference type="GeneID" id="38128760"/>
<dbReference type="RefSeq" id="XP_026616363.1">
    <property type="nucleotide sequence ID" value="XM_026760405.1"/>
</dbReference>
<evidence type="ECO:0000313" key="5">
    <source>
        <dbReference type="EMBL" id="RHZ61331.1"/>
    </source>
</evidence>
<dbReference type="InterPro" id="IPR041679">
    <property type="entry name" value="DNA2/NAM7-like_C"/>
</dbReference>
<evidence type="ECO:0000256" key="1">
    <source>
        <dbReference type="ARBA" id="ARBA00022806"/>
    </source>
</evidence>
<accession>A0A397HDW0</accession>
<proteinExistence type="predicted"/>
<dbReference type="Proteomes" id="UP000215305">
    <property type="component" value="Unassembled WGS sequence"/>
</dbReference>
<organism evidence="5 6">
    <name type="scientific">Aspergillus thermomutatus</name>
    <name type="common">Neosartorya pseudofischeri</name>
    <dbReference type="NCBI Taxonomy" id="41047"/>
    <lineage>
        <taxon>Eukaryota</taxon>
        <taxon>Fungi</taxon>
        <taxon>Dikarya</taxon>
        <taxon>Ascomycota</taxon>
        <taxon>Pezizomycotina</taxon>
        <taxon>Eurotiomycetes</taxon>
        <taxon>Eurotiomycetidae</taxon>
        <taxon>Eurotiales</taxon>
        <taxon>Aspergillaceae</taxon>
        <taxon>Aspergillus</taxon>
        <taxon>Aspergillus subgen. Fumigati</taxon>
    </lineage>
</organism>
<feature type="domain" description="DNA2/NAM7 helicase helicase" evidence="3">
    <location>
        <begin position="4"/>
        <end position="333"/>
    </location>
</feature>
<dbReference type="AlphaFoldDB" id="A0A397HDW0"/>
<dbReference type="InterPro" id="IPR045055">
    <property type="entry name" value="DNA2/NAM7-like"/>
</dbReference>
<evidence type="ECO:0000259" key="4">
    <source>
        <dbReference type="Pfam" id="PF13087"/>
    </source>
</evidence>